<dbReference type="SUPFAM" id="SSF52799">
    <property type="entry name" value="(Phosphotyrosine protein) phosphatases II"/>
    <property type="match status" value="1"/>
</dbReference>
<dbReference type="GO" id="GO:0004725">
    <property type="term" value="F:protein tyrosine phosphatase activity"/>
    <property type="evidence" value="ECO:0007669"/>
    <property type="project" value="TreeGrafter"/>
</dbReference>
<feature type="region of interest" description="Disordered" evidence="3">
    <location>
        <begin position="567"/>
        <end position="670"/>
    </location>
</feature>
<dbReference type="PROSITE" id="PS00383">
    <property type="entry name" value="TYR_PHOSPHATASE_1"/>
    <property type="match status" value="1"/>
</dbReference>
<organism evidence="6 7">
    <name type="scientific">Trichoderma arundinaceum</name>
    <dbReference type="NCBI Taxonomy" id="490622"/>
    <lineage>
        <taxon>Eukaryota</taxon>
        <taxon>Fungi</taxon>
        <taxon>Dikarya</taxon>
        <taxon>Ascomycota</taxon>
        <taxon>Pezizomycotina</taxon>
        <taxon>Sordariomycetes</taxon>
        <taxon>Hypocreomycetidae</taxon>
        <taxon>Hypocreales</taxon>
        <taxon>Hypocreaceae</taxon>
        <taxon>Trichoderma</taxon>
    </lineage>
</organism>
<evidence type="ECO:0000256" key="1">
    <source>
        <dbReference type="ARBA" id="ARBA00013015"/>
    </source>
</evidence>
<dbReference type="STRING" id="490622.A0A395NA98"/>
<dbReference type="PANTHER" id="PTHR12305">
    <property type="entry name" value="PHOSPHATASE WITH HOMOLOGY TO TENSIN"/>
    <property type="match status" value="1"/>
</dbReference>
<evidence type="ECO:0000256" key="2">
    <source>
        <dbReference type="ARBA" id="ARBA00022801"/>
    </source>
</evidence>
<dbReference type="Gene3D" id="3.90.190.10">
    <property type="entry name" value="Protein tyrosine phosphatase superfamily"/>
    <property type="match status" value="1"/>
</dbReference>
<dbReference type="GO" id="GO:0042995">
    <property type="term" value="C:cell projection"/>
    <property type="evidence" value="ECO:0007669"/>
    <property type="project" value="TreeGrafter"/>
</dbReference>
<feature type="domain" description="Tyrosine specific protein phosphatases" evidence="4">
    <location>
        <begin position="216"/>
        <end position="273"/>
    </location>
</feature>
<evidence type="ECO:0000259" key="5">
    <source>
        <dbReference type="PROSITE" id="PS51181"/>
    </source>
</evidence>
<dbReference type="Proteomes" id="UP000266272">
    <property type="component" value="Unassembled WGS sequence"/>
</dbReference>
<evidence type="ECO:0000256" key="3">
    <source>
        <dbReference type="SAM" id="MobiDB-lite"/>
    </source>
</evidence>
<dbReference type="PROSITE" id="PS50056">
    <property type="entry name" value="TYR_PHOSPHATASE_2"/>
    <property type="match status" value="1"/>
</dbReference>
<evidence type="ECO:0000259" key="4">
    <source>
        <dbReference type="PROSITE" id="PS50056"/>
    </source>
</evidence>
<feature type="region of interest" description="Disordered" evidence="3">
    <location>
        <begin position="377"/>
        <end position="413"/>
    </location>
</feature>
<feature type="region of interest" description="Disordered" evidence="3">
    <location>
        <begin position="192"/>
        <end position="229"/>
    </location>
</feature>
<dbReference type="GO" id="GO:0046856">
    <property type="term" value="P:phosphatidylinositol dephosphorylation"/>
    <property type="evidence" value="ECO:0007669"/>
    <property type="project" value="TreeGrafter"/>
</dbReference>
<dbReference type="InterPro" id="IPR029021">
    <property type="entry name" value="Prot-tyrosine_phosphatase-like"/>
</dbReference>
<dbReference type="PANTHER" id="PTHR12305:SF81">
    <property type="entry name" value="PHOSPHATIDYLINOSITOL 3,4,5-TRISPHOSPHATE 3-PHOSPHATASE AND DUAL-SPECIFICITY PROTEIN PHOSPHATASE PTEN"/>
    <property type="match status" value="1"/>
</dbReference>
<feature type="compositionally biased region" description="Basic and acidic residues" evidence="3">
    <location>
        <begin position="567"/>
        <end position="584"/>
    </location>
</feature>
<dbReference type="GO" id="GO:0016314">
    <property type="term" value="F:phosphatidylinositol-3,4,5-trisphosphate 3-phosphatase activity"/>
    <property type="evidence" value="ECO:0007669"/>
    <property type="project" value="UniProtKB-EC"/>
</dbReference>
<dbReference type="InterPro" id="IPR000387">
    <property type="entry name" value="Tyr_Pase_dom"/>
</dbReference>
<feature type="domain" description="Phosphatase tensin-type" evidence="5">
    <location>
        <begin position="111"/>
        <end position="301"/>
    </location>
</feature>
<keyword evidence="7" id="KW-1185">Reference proteome</keyword>
<keyword evidence="2" id="KW-0378">Hydrolase</keyword>
<dbReference type="EC" id="3.1.3.67" evidence="1"/>
<dbReference type="InterPro" id="IPR016130">
    <property type="entry name" value="Tyr_Pase_AS"/>
</dbReference>
<dbReference type="PROSITE" id="PS51181">
    <property type="entry name" value="PPASE_TENSIN"/>
    <property type="match status" value="1"/>
</dbReference>
<dbReference type="Pfam" id="PF00782">
    <property type="entry name" value="DSPc"/>
    <property type="match status" value="1"/>
</dbReference>
<feature type="compositionally biased region" description="Basic and acidic residues" evidence="3">
    <location>
        <begin position="592"/>
        <end position="610"/>
    </location>
</feature>
<dbReference type="EMBL" id="PXOA01000720">
    <property type="protein sequence ID" value="RFU73026.1"/>
    <property type="molecule type" value="Genomic_DNA"/>
</dbReference>
<dbReference type="GO" id="GO:0005634">
    <property type="term" value="C:nucleus"/>
    <property type="evidence" value="ECO:0007669"/>
    <property type="project" value="TreeGrafter"/>
</dbReference>
<feature type="region of interest" description="Disordered" evidence="3">
    <location>
        <begin position="444"/>
        <end position="467"/>
    </location>
</feature>
<comment type="caution">
    <text evidence="6">The sequence shown here is derived from an EMBL/GenBank/DDBJ whole genome shotgun (WGS) entry which is preliminary data.</text>
</comment>
<dbReference type="CDD" id="cd14497">
    <property type="entry name" value="PTP_PTEN-like"/>
    <property type="match status" value="1"/>
</dbReference>
<dbReference type="GO" id="GO:0051896">
    <property type="term" value="P:regulation of phosphatidylinositol 3-kinase/protein kinase B signal transduction"/>
    <property type="evidence" value="ECO:0007669"/>
    <property type="project" value="TreeGrafter"/>
</dbReference>
<dbReference type="GO" id="GO:0005829">
    <property type="term" value="C:cytosol"/>
    <property type="evidence" value="ECO:0007669"/>
    <property type="project" value="TreeGrafter"/>
</dbReference>
<dbReference type="InterPro" id="IPR000340">
    <property type="entry name" value="Dual-sp_phosphatase_cat-dom"/>
</dbReference>
<dbReference type="GO" id="GO:0043491">
    <property type="term" value="P:phosphatidylinositol 3-kinase/protein kinase B signal transduction"/>
    <property type="evidence" value="ECO:0007669"/>
    <property type="project" value="TreeGrafter"/>
</dbReference>
<evidence type="ECO:0000313" key="7">
    <source>
        <dbReference type="Proteomes" id="UP000266272"/>
    </source>
</evidence>
<proteinExistence type="predicted"/>
<feature type="compositionally biased region" description="Polar residues" evidence="3">
    <location>
        <begin position="612"/>
        <end position="643"/>
    </location>
</feature>
<dbReference type="InterPro" id="IPR051281">
    <property type="entry name" value="Dual-spec_lipid-protein_phosph"/>
</dbReference>
<reference evidence="6 7" key="1">
    <citation type="journal article" date="2018" name="PLoS Pathog.">
        <title>Evolution of structural diversity of trichothecenes, a family of toxins produced by plant pathogenic and entomopathogenic fungi.</title>
        <authorList>
            <person name="Proctor R.H."/>
            <person name="McCormick S.P."/>
            <person name="Kim H.S."/>
            <person name="Cardoza R.E."/>
            <person name="Stanley A.M."/>
            <person name="Lindo L."/>
            <person name="Kelly A."/>
            <person name="Brown D.W."/>
            <person name="Lee T."/>
            <person name="Vaughan M.M."/>
            <person name="Alexander N.J."/>
            <person name="Busman M."/>
            <person name="Gutierrez S."/>
        </authorList>
    </citation>
    <scope>NUCLEOTIDE SEQUENCE [LARGE SCALE GENOMIC DNA]</scope>
    <source>
        <strain evidence="6 7">IBT 40837</strain>
    </source>
</reference>
<dbReference type="InterPro" id="IPR029023">
    <property type="entry name" value="Tensin_phosphatase"/>
</dbReference>
<dbReference type="AlphaFoldDB" id="A0A395NA98"/>
<protein>
    <recommendedName>
        <fullName evidence="1">phosphatidylinositol-3,4,5-trisphosphate 3-phosphatase</fullName>
        <ecNumber evidence="1">3.1.3.67</ecNumber>
    </recommendedName>
</protein>
<gene>
    <name evidence="6" type="ORF">TARUN_9235</name>
</gene>
<name>A0A395NA98_TRIAR</name>
<dbReference type="OrthoDB" id="16692at2759"/>
<sequence>MPGGSLDSFNGSAAWRCMQYYLSTDQRRGHRPGILARELGPCIDPGPERHDFDYLLFLSLLLLTVDLVVLVETAEAESCSVTLLLSLASLLLASHMQWPPFCDSLLRARGSGPSQTYPQLAYRNPLDQLVAFLDSKHGDNWAIWEFRAEGTGYPDDAVYNRIWHYPWPDHHPPPFRLVPMIMASMRNWLHGGDVSGGQTDNDKRSQPLSSNPPHGDGTKATVEPAKTERNKNRVVVVHCKAGKGRSGTASCSYLIAEEGWKAEDALTRFTQRRMRPQFGAGVSIPSQLRWVGYVDRWTKGGKRYADRPVEIVEIHVWGLRNGVKMDVEAFSDEGKKIETVHTFTKEERVVVEGDAPEGGGLSEMMWDLAGYSLQKEKAPDAVEFSESTNDEPQKKNSFDPPPSPRPSDSSMEQLLRRKSAKLIKKVSPPGSHSKIDKFRALITAESSPPTPSSPSEVRTETPDDAEPGGMAVIFKPKDPIRIPNSDVNISVERRNRTSKSMGLTMVTAVAHVWFNVFFEGNGPEQQGKADGNGVFEIEWEAMDGIRGSSRKGTRAFDRMSVVWRLADSGEPKAEEEVVEPKEGEPVPQTKAADWKGADATKASDAEKDLGLRQQSPLSADVSRASSIKSAEGVLNQNQDQGQGASVDEVIKGLKRSGPSGEDLDEGNKKS</sequence>
<accession>A0A395NA98</accession>
<dbReference type="GO" id="GO:0005886">
    <property type="term" value="C:plasma membrane"/>
    <property type="evidence" value="ECO:0007669"/>
    <property type="project" value="TreeGrafter"/>
</dbReference>
<evidence type="ECO:0000313" key="6">
    <source>
        <dbReference type="EMBL" id="RFU73026.1"/>
    </source>
</evidence>